<dbReference type="PANTHER" id="PTHR43800:SF1">
    <property type="entry name" value="PEPTIDYL-LYSINE N-ACETYLTRANSFERASE YJAB"/>
    <property type="match status" value="1"/>
</dbReference>
<keyword evidence="1 4" id="KW-0808">Transferase</keyword>
<evidence type="ECO:0000256" key="1">
    <source>
        <dbReference type="ARBA" id="ARBA00022679"/>
    </source>
</evidence>
<dbReference type="GO" id="GO:0016747">
    <property type="term" value="F:acyltransferase activity, transferring groups other than amino-acyl groups"/>
    <property type="evidence" value="ECO:0007669"/>
    <property type="project" value="InterPro"/>
</dbReference>
<organism evidence="4 5">
    <name type="scientific">Pseudomonas mosselii</name>
    <dbReference type="NCBI Taxonomy" id="78327"/>
    <lineage>
        <taxon>Bacteria</taxon>
        <taxon>Pseudomonadati</taxon>
        <taxon>Pseudomonadota</taxon>
        <taxon>Gammaproteobacteria</taxon>
        <taxon>Pseudomonadales</taxon>
        <taxon>Pseudomonadaceae</taxon>
        <taxon>Pseudomonas</taxon>
    </lineage>
</organism>
<protein>
    <submittedName>
        <fullName evidence="4">GNAT family N-acetyltransferase</fullName>
    </submittedName>
</protein>
<dbReference type="AlphaFoldDB" id="A0A7W2Q0S6"/>
<evidence type="ECO:0000313" key="4">
    <source>
        <dbReference type="EMBL" id="MBA6067881.1"/>
    </source>
</evidence>
<dbReference type="SUPFAM" id="SSF55729">
    <property type="entry name" value="Acyl-CoA N-acyltransferases (Nat)"/>
    <property type="match status" value="1"/>
</dbReference>
<gene>
    <name evidence="4" type="ORF">H4C75_24400</name>
</gene>
<proteinExistence type="predicted"/>
<dbReference type="RefSeq" id="WP_182324645.1">
    <property type="nucleotide sequence ID" value="NZ_JACGDE010000021.1"/>
</dbReference>
<dbReference type="PROSITE" id="PS51186">
    <property type="entry name" value="GNAT"/>
    <property type="match status" value="1"/>
</dbReference>
<evidence type="ECO:0000313" key="5">
    <source>
        <dbReference type="Proteomes" id="UP000541770"/>
    </source>
</evidence>
<dbReference type="InterPro" id="IPR000182">
    <property type="entry name" value="GNAT_dom"/>
</dbReference>
<dbReference type="InterPro" id="IPR016181">
    <property type="entry name" value="Acyl_CoA_acyltransferase"/>
</dbReference>
<name>A0A7W2Q0S6_9PSED</name>
<feature type="domain" description="N-acetyltransferase" evidence="3">
    <location>
        <begin position="1"/>
        <end position="168"/>
    </location>
</feature>
<dbReference type="CDD" id="cd04301">
    <property type="entry name" value="NAT_SF"/>
    <property type="match status" value="1"/>
</dbReference>
<keyword evidence="2" id="KW-0012">Acyltransferase</keyword>
<evidence type="ECO:0000256" key="2">
    <source>
        <dbReference type="ARBA" id="ARBA00023315"/>
    </source>
</evidence>
<accession>A0A7W2Q0S6</accession>
<dbReference type="EMBL" id="JACGDE010000021">
    <property type="protein sequence ID" value="MBA6067881.1"/>
    <property type="molecule type" value="Genomic_DNA"/>
</dbReference>
<dbReference type="Pfam" id="PF13508">
    <property type="entry name" value="Acetyltransf_7"/>
    <property type="match status" value="1"/>
</dbReference>
<dbReference type="Proteomes" id="UP000541770">
    <property type="component" value="Unassembled WGS sequence"/>
</dbReference>
<dbReference type="PANTHER" id="PTHR43800">
    <property type="entry name" value="PEPTIDYL-LYSINE N-ACETYLTRANSFERASE YJAB"/>
    <property type="match status" value="1"/>
</dbReference>
<sequence>MRIRPTLVSDIPLLPALEHSAAQAFRQLPHLTWLADSDVLSEAEHLAFVTEGGSWVAVDDQDRPLGFLCASATGDALHIHELSVRQEAQGQGLGRGLLDQARAAARLGGLPWLTLTTFDDVPWNAPFYARYGFERIPASQVDTRLQGILAGELAHGLGNRCAMRLSLGV</sequence>
<dbReference type="Gene3D" id="3.40.630.30">
    <property type="match status" value="1"/>
</dbReference>
<comment type="caution">
    <text evidence="4">The sequence shown here is derived from an EMBL/GenBank/DDBJ whole genome shotgun (WGS) entry which is preliminary data.</text>
</comment>
<reference evidence="4 5" key="1">
    <citation type="submission" date="2020-07" db="EMBL/GenBank/DDBJ databases">
        <title>Diversity of carbapenemase encoding genes among Pseudomonas putida group clinical isolates in a tertiary Brazilian hospital.</title>
        <authorList>
            <person name="Alberto-Lei F."/>
            <person name="Nodari C.S."/>
            <person name="Streling A.P."/>
            <person name="Paulino J.T."/>
            <person name="Bessa-Neto F.O."/>
            <person name="Cayo R."/>
            <person name="Gales A.C."/>
        </authorList>
    </citation>
    <scope>NUCLEOTIDE SEQUENCE [LARGE SCALE GENOMIC DNA]</scope>
    <source>
        <strain evidence="4 5">14802</strain>
    </source>
</reference>
<evidence type="ECO:0000259" key="3">
    <source>
        <dbReference type="PROSITE" id="PS51186"/>
    </source>
</evidence>